<dbReference type="SMR" id="G0SEK4"/>
<dbReference type="PANTHER" id="PTHR47466">
    <property type="match status" value="1"/>
</dbReference>
<evidence type="ECO:0000256" key="4">
    <source>
        <dbReference type="ARBA" id="ARBA00022723"/>
    </source>
</evidence>
<evidence type="ECO:0000256" key="6">
    <source>
        <dbReference type="ARBA" id="ARBA00022801"/>
    </source>
</evidence>
<gene>
    <name evidence="12" type="ORF">CTHT_0064060</name>
</gene>
<dbReference type="InterPro" id="IPR008754">
    <property type="entry name" value="Peptidase_M43"/>
</dbReference>
<keyword evidence="8 12" id="KW-0482">Metalloprotease</keyword>
<proteinExistence type="inferred from homology"/>
<evidence type="ECO:0000256" key="1">
    <source>
        <dbReference type="ARBA" id="ARBA00003174"/>
    </source>
</evidence>
<keyword evidence="3 12" id="KW-0645">Protease</keyword>
<dbReference type="Proteomes" id="UP000008066">
    <property type="component" value="Unassembled WGS sequence"/>
</dbReference>
<dbReference type="OMA" id="GYCYFPD"/>
<evidence type="ECO:0000256" key="8">
    <source>
        <dbReference type="ARBA" id="ARBA00023049"/>
    </source>
</evidence>
<feature type="domain" description="Peptidase M43 pregnancy-associated plasma-A" evidence="11">
    <location>
        <begin position="195"/>
        <end position="283"/>
    </location>
</feature>
<dbReference type="eggNOG" id="ENOG502RYKG">
    <property type="taxonomic scope" value="Eukaryota"/>
</dbReference>
<accession>G0SEK4</accession>
<keyword evidence="13" id="KW-1185">Reference proteome</keyword>
<dbReference type="HOGENOM" id="CLU_048726_0_0_1"/>
<evidence type="ECO:0000256" key="7">
    <source>
        <dbReference type="ARBA" id="ARBA00022833"/>
    </source>
</evidence>
<evidence type="ECO:0000313" key="12">
    <source>
        <dbReference type="EMBL" id="EGS18381.1"/>
    </source>
</evidence>
<keyword evidence="9" id="KW-1015">Disulfide bond</keyword>
<feature type="signal peptide" evidence="10">
    <location>
        <begin position="1"/>
        <end position="18"/>
    </location>
</feature>
<dbReference type="InterPro" id="IPR024079">
    <property type="entry name" value="MetalloPept_cat_dom_sf"/>
</dbReference>
<dbReference type="MEROPS" id="M43.008"/>
<dbReference type="GO" id="GO:0046872">
    <property type="term" value="F:metal ion binding"/>
    <property type="evidence" value="ECO:0007669"/>
    <property type="project" value="UniProtKB-KW"/>
</dbReference>
<protein>
    <submittedName>
        <fullName evidence="12">Metalloprotease MEP1-like protein</fullName>
    </submittedName>
</protein>
<keyword evidence="7" id="KW-0862">Zinc</keyword>
<feature type="chain" id="PRO_5003409113" evidence="10">
    <location>
        <begin position="19"/>
        <end position="292"/>
    </location>
</feature>
<dbReference type="SUPFAM" id="SSF55486">
    <property type="entry name" value="Metalloproteases ('zincins'), catalytic domain"/>
    <property type="match status" value="1"/>
</dbReference>
<comment type="similarity">
    <text evidence="2">Belongs to the peptidase M43B family.</text>
</comment>
<keyword evidence="6" id="KW-0378">Hydrolase</keyword>
<evidence type="ECO:0000256" key="3">
    <source>
        <dbReference type="ARBA" id="ARBA00022670"/>
    </source>
</evidence>
<dbReference type="Pfam" id="PF05572">
    <property type="entry name" value="Peptidase_M43"/>
    <property type="match status" value="1"/>
</dbReference>
<evidence type="ECO:0000259" key="11">
    <source>
        <dbReference type="Pfam" id="PF05572"/>
    </source>
</evidence>
<keyword evidence="5 10" id="KW-0732">Signal</keyword>
<evidence type="ECO:0000313" key="13">
    <source>
        <dbReference type="Proteomes" id="UP000008066"/>
    </source>
</evidence>
<dbReference type="KEGG" id="cthr:CTHT_0064060"/>
<dbReference type="RefSeq" id="XP_006696712.1">
    <property type="nucleotide sequence ID" value="XM_006696649.1"/>
</dbReference>
<dbReference type="AlphaFoldDB" id="G0SEK4"/>
<keyword evidence="4" id="KW-0479">Metal-binding</keyword>
<comment type="function">
    <text evidence="1">Secreted metalloproteinase that allows assimilation of proteinaceous substrates.</text>
</comment>
<dbReference type="GO" id="GO:0006508">
    <property type="term" value="P:proteolysis"/>
    <property type="evidence" value="ECO:0007669"/>
    <property type="project" value="UniProtKB-KW"/>
</dbReference>
<evidence type="ECO:0000256" key="9">
    <source>
        <dbReference type="ARBA" id="ARBA00023157"/>
    </source>
</evidence>
<dbReference type="GeneID" id="18260444"/>
<organism evidence="13">
    <name type="scientific">Chaetomium thermophilum (strain DSM 1495 / CBS 144.50 / IMI 039719)</name>
    <name type="common">Thermochaetoides thermophila</name>
    <dbReference type="NCBI Taxonomy" id="759272"/>
    <lineage>
        <taxon>Eukaryota</taxon>
        <taxon>Fungi</taxon>
        <taxon>Dikarya</taxon>
        <taxon>Ascomycota</taxon>
        <taxon>Pezizomycotina</taxon>
        <taxon>Sordariomycetes</taxon>
        <taxon>Sordariomycetidae</taxon>
        <taxon>Sordariales</taxon>
        <taxon>Chaetomiaceae</taxon>
        <taxon>Thermochaetoides</taxon>
    </lineage>
</organism>
<dbReference type="Gene3D" id="3.40.390.10">
    <property type="entry name" value="Collagenase (Catalytic Domain)"/>
    <property type="match status" value="1"/>
</dbReference>
<evidence type="ECO:0000256" key="10">
    <source>
        <dbReference type="SAM" id="SignalP"/>
    </source>
</evidence>
<dbReference type="OrthoDB" id="536211at2759"/>
<reference evidence="12 13" key="1">
    <citation type="journal article" date="2011" name="Cell">
        <title>Insight into structure and assembly of the nuclear pore complex by utilizing the genome of a eukaryotic thermophile.</title>
        <authorList>
            <person name="Amlacher S."/>
            <person name="Sarges P."/>
            <person name="Flemming D."/>
            <person name="van Noort V."/>
            <person name="Kunze R."/>
            <person name="Devos D.P."/>
            <person name="Arumugam M."/>
            <person name="Bork P."/>
            <person name="Hurt E."/>
        </authorList>
    </citation>
    <scope>NUCLEOTIDE SEQUENCE [LARGE SCALE GENOMIC DNA]</scope>
    <source>
        <strain evidence="13">DSM 1495 / CBS 144.50 / IMI 039719</strain>
    </source>
</reference>
<sequence>MRFAPVFLAAVAAQGAMAAPRRPGDAVATKGKVFSCGAPEPSPEHIKISQAFATQELQALASGNYSIKAVTTIDAYFHVVAKNTSLSGGYLTDAMLNNQLNVLNAAYAPHGFQFNLKGITRTVNANWADDTKGYEMTMKRSLRKGTYRTLNVYYLYEMGSNLGYCYFPQSVTSGSTAFYRDGCTVLYSTVPGGSLTNYNLGHTTTHEVGHWMGLYHTFQGGCTGSGDYVSDTPAQASASSGCPIGRDSCPSQPGLDPIHNYMDYSYDSCYEEFTAGQQARMVSYWNNYRAGK</sequence>
<name>G0SEK4_CHATD</name>
<dbReference type="PANTHER" id="PTHR47466:SF1">
    <property type="entry name" value="METALLOPROTEASE MEP1 (AFU_ORTHOLOGUE AFUA_1G07730)-RELATED"/>
    <property type="match status" value="1"/>
</dbReference>
<dbReference type="CDD" id="cd04275">
    <property type="entry name" value="ZnMc_pappalysin_like"/>
    <property type="match status" value="1"/>
</dbReference>
<dbReference type="GO" id="GO:0008237">
    <property type="term" value="F:metallopeptidase activity"/>
    <property type="evidence" value="ECO:0007669"/>
    <property type="project" value="UniProtKB-KW"/>
</dbReference>
<evidence type="ECO:0000256" key="2">
    <source>
        <dbReference type="ARBA" id="ARBA00008721"/>
    </source>
</evidence>
<dbReference type="EMBL" id="GL988046">
    <property type="protein sequence ID" value="EGS18381.1"/>
    <property type="molecule type" value="Genomic_DNA"/>
</dbReference>
<evidence type="ECO:0000256" key="5">
    <source>
        <dbReference type="ARBA" id="ARBA00022729"/>
    </source>
</evidence>